<comment type="similarity">
    <text evidence="1">Belongs to the NAD(P)-dependent epimerase/dehydratase family.</text>
</comment>
<sequence length="309" mass="34730">MRIIVTGGCGFIGSHLVDRLISENHDVLVIDALFYPESEENLNKSAELMKIDIRDKNLEKVFMNFRPEVVYHLAAQIDVQTSLNNPYLDAEINILGSINVLQACKNSGVTKIIYSSSAAIYGENYDLPIKEVSPSIPISFYGISKFTPEYYIKMFSDSCDLDYSILRYSNVYGERQVTHGEGGVVSIFIDNFLRGIPSKIFGDGSQTRDFIYVKDVVDANMQVMTKGNNQIFNISTNTPISINDLYYKLASIADSSLEPVYCDSRMGDITHSYMDNSKVLEDLNWKPSSTIDEGLRLTYSNFEIAKIVS</sequence>
<dbReference type="SUPFAM" id="SSF51735">
    <property type="entry name" value="NAD(P)-binding Rossmann-fold domains"/>
    <property type="match status" value="1"/>
</dbReference>
<evidence type="ECO:0000313" key="3">
    <source>
        <dbReference type="EMBL" id="KAA8785647.1"/>
    </source>
</evidence>
<evidence type="ECO:0000259" key="2">
    <source>
        <dbReference type="Pfam" id="PF01370"/>
    </source>
</evidence>
<gene>
    <name evidence="3" type="ORF">EC604_17540</name>
</gene>
<proteinExistence type="inferred from homology"/>
<comment type="caution">
    <text evidence="3">The sequence shown here is derived from an EMBL/GenBank/DDBJ whole genome shotgun (WGS) entry which is preliminary data.</text>
</comment>
<organism evidence="3 4">
    <name type="scientific">Paenibacillus amylolyticus</name>
    <dbReference type="NCBI Taxonomy" id="1451"/>
    <lineage>
        <taxon>Bacteria</taxon>
        <taxon>Bacillati</taxon>
        <taxon>Bacillota</taxon>
        <taxon>Bacilli</taxon>
        <taxon>Bacillales</taxon>
        <taxon>Paenibacillaceae</taxon>
        <taxon>Paenibacillus</taxon>
    </lineage>
</organism>
<dbReference type="Pfam" id="PF01370">
    <property type="entry name" value="Epimerase"/>
    <property type="match status" value="1"/>
</dbReference>
<evidence type="ECO:0000313" key="4">
    <source>
        <dbReference type="Proteomes" id="UP000323664"/>
    </source>
</evidence>
<dbReference type="RefSeq" id="WP_123065405.1">
    <property type="nucleotide sequence ID" value="NZ_RIAS01000009.1"/>
</dbReference>
<dbReference type="PRINTS" id="PR01713">
    <property type="entry name" value="NUCEPIMERASE"/>
</dbReference>
<dbReference type="Proteomes" id="UP000323664">
    <property type="component" value="Unassembled WGS sequence"/>
</dbReference>
<dbReference type="EMBL" id="RIAS01000009">
    <property type="protein sequence ID" value="KAA8785647.1"/>
    <property type="molecule type" value="Genomic_DNA"/>
</dbReference>
<dbReference type="Gene3D" id="3.40.50.720">
    <property type="entry name" value="NAD(P)-binding Rossmann-like Domain"/>
    <property type="match status" value="1"/>
</dbReference>
<dbReference type="InterPro" id="IPR001509">
    <property type="entry name" value="Epimerase_deHydtase"/>
</dbReference>
<name>A0A5M9WVD7_PAEAM</name>
<evidence type="ECO:0000256" key="1">
    <source>
        <dbReference type="ARBA" id="ARBA00007637"/>
    </source>
</evidence>
<dbReference type="PANTHER" id="PTHR43000">
    <property type="entry name" value="DTDP-D-GLUCOSE 4,6-DEHYDRATASE-RELATED"/>
    <property type="match status" value="1"/>
</dbReference>
<protein>
    <submittedName>
        <fullName evidence="3">NAD-dependent epimerase/dehydratase family protein</fullName>
    </submittedName>
</protein>
<feature type="domain" description="NAD-dependent epimerase/dehydratase" evidence="2">
    <location>
        <begin position="3"/>
        <end position="234"/>
    </location>
</feature>
<reference evidence="3 4" key="1">
    <citation type="journal article" date="2019" name="J. Ind. Microbiol. Biotechnol.">
        <title>Paenibacillus amylolyticus 27C64 has a diverse set of carbohydrate-active enzymes and complete pectin deconstruction system.</title>
        <authorList>
            <person name="Keggi C."/>
            <person name="Doran-Peterson J."/>
        </authorList>
    </citation>
    <scope>NUCLEOTIDE SEQUENCE [LARGE SCALE GENOMIC DNA]</scope>
    <source>
        <strain evidence="3 4">27C64</strain>
    </source>
</reference>
<dbReference type="InterPro" id="IPR036291">
    <property type="entry name" value="NAD(P)-bd_dom_sf"/>
</dbReference>
<dbReference type="OrthoDB" id="9771073at2"/>
<dbReference type="AlphaFoldDB" id="A0A5M9WVD7"/>
<accession>A0A5M9WVD7</accession>